<dbReference type="EMBL" id="SDIK01000040">
    <property type="protein sequence ID" value="TXJ62151.1"/>
    <property type="molecule type" value="Genomic_DNA"/>
</dbReference>
<dbReference type="RefSeq" id="WP_130829409.1">
    <property type="nucleotide sequence ID" value="NZ_SDIK01000040.1"/>
</dbReference>
<accession>A0A5C8GJI4</accession>
<gene>
    <name evidence="1" type="ORF">ETF27_05780</name>
</gene>
<keyword evidence="2" id="KW-1185">Reference proteome</keyword>
<sequence>MMNIDIRKSKVIAFIPKAEDEGKGWSYSFVYSLLDIRNIYSLCYKYDGFSSITDCLSSCVSNNIVSESGKKWTKRNLLEVINALINFSLLEKGSMRPVDKSVKFENMGRIALTEKETCLLKDIYIRYKRFAEFWALFELSQEERIVLSFNYANRFTNSFILGTCSNSPIYRIIPNRTDTMRFWDVFCSWGEKLHMLEKVSSSFFHLETIPTTSGLSLLYKINTMPEDFSILDYIRSHKLKRIMFIPDLFFMLIKEFRYSMKEMKLKLTTEVLSHLDQYRFQSTSLINVSKYDKDYLPMVNNVYMSHLLKL</sequence>
<protein>
    <submittedName>
        <fullName evidence="1">Uncharacterized protein</fullName>
    </submittedName>
</protein>
<name>A0A5C8GJI4_9BACT</name>
<dbReference type="Proteomes" id="UP000321612">
    <property type="component" value="Unassembled WGS sequence"/>
</dbReference>
<dbReference type="AlphaFoldDB" id="A0A5C8GJI4"/>
<dbReference type="OrthoDB" id="1100784at2"/>
<comment type="caution">
    <text evidence="1">The sequence shown here is derived from an EMBL/GenBank/DDBJ whole genome shotgun (WGS) entry which is preliminary data.</text>
</comment>
<evidence type="ECO:0000313" key="1">
    <source>
        <dbReference type="EMBL" id="TXJ62151.1"/>
    </source>
</evidence>
<proteinExistence type="predicted"/>
<reference evidence="2" key="1">
    <citation type="submission" date="2019-05" db="EMBL/GenBank/DDBJ databases">
        <title>Prevotella brunnea sp. nov., isolated from a wound of a patient.</title>
        <authorList>
            <person name="Buhl M."/>
        </authorList>
    </citation>
    <scope>NUCLEOTIDE SEQUENCE [LARGE SCALE GENOMIC DNA]</scope>
    <source>
        <strain evidence="2">A2672</strain>
    </source>
</reference>
<organism evidence="1 2">
    <name type="scientific">Prevotella brunnea</name>
    <dbReference type="NCBI Taxonomy" id="2508867"/>
    <lineage>
        <taxon>Bacteria</taxon>
        <taxon>Pseudomonadati</taxon>
        <taxon>Bacteroidota</taxon>
        <taxon>Bacteroidia</taxon>
        <taxon>Bacteroidales</taxon>
        <taxon>Prevotellaceae</taxon>
        <taxon>Prevotella</taxon>
    </lineage>
</organism>
<evidence type="ECO:0000313" key="2">
    <source>
        <dbReference type="Proteomes" id="UP000321612"/>
    </source>
</evidence>